<accession>A0ABD1SQQ0</accession>
<organism evidence="5 6">
    <name type="scientific">Forsythia ovata</name>
    <dbReference type="NCBI Taxonomy" id="205694"/>
    <lineage>
        <taxon>Eukaryota</taxon>
        <taxon>Viridiplantae</taxon>
        <taxon>Streptophyta</taxon>
        <taxon>Embryophyta</taxon>
        <taxon>Tracheophyta</taxon>
        <taxon>Spermatophyta</taxon>
        <taxon>Magnoliopsida</taxon>
        <taxon>eudicotyledons</taxon>
        <taxon>Gunneridae</taxon>
        <taxon>Pentapetalae</taxon>
        <taxon>asterids</taxon>
        <taxon>lamiids</taxon>
        <taxon>Lamiales</taxon>
        <taxon>Oleaceae</taxon>
        <taxon>Forsythieae</taxon>
        <taxon>Forsythia</taxon>
    </lineage>
</organism>
<dbReference type="AlphaFoldDB" id="A0ABD1SQQ0"/>
<evidence type="ECO:0000256" key="1">
    <source>
        <dbReference type="ARBA" id="ARBA00004245"/>
    </source>
</evidence>
<keyword evidence="4" id="KW-0206">Cytoskeleton</keyword>
<reference evidence="6" key="1">
    <citation type="submission" date="2024-07" db="EMBL/GenBank/DDBJ databases">
        <title>Two chromosome-level genome assemblies of Korean endemic species Abeliophyllum distichum and Forsythia ovata (Oleaceae).</title>
        <authorList>
            <person name="Jang H."/>
        </authorList>
    </citation>
    <scope>NUCLEOTIDE SEQUENCE [LARGE SCALE GENOMIC DNA]</scope>
</reference>
<evidence type="ECO:0000256" key="4">
    <source>
        <dbReference type="ARBA" id="ARBA00023212"/>
    </source>
</evidence>
<dbReference type="PANTHER" id="PTHR47970">
    <property type="entry name" value="KINESIN-LIKE PROTEIN KIF11"/>
    <property type="match status" value="1"/>
</dbReference>
<gene>
    <name evidence="5" type="ORF">Fot_36885</name>
</gene>
<proteinExistence type="predicted"/>
<evidence type="ECO:0000313" key="6">
    <source>
        <dbReference type="Proteomes" id="UP001604277"/>
    </source>
</evidence>
<protein>
    <submittedName>
        <fullName evidence="5">Kinesin-related protein</fullName>
    </submittedName>
</protein>
<comment type="caution">
    <text evidence="5">The sequence shown here is derived from an EMBL/GenBank/DDBJ whole genome shotgun (WGS) entry which is preliminary data.</text>
</comment>
<keyword evidence="6" id="KW-1185">Reference proteome</keyword>
<dbReference type="PANTHER" id="PTHR47970:SF12">
    <property type="entry name" value="KINESIN FAMILY MEMBER 11"/>
    <property type="match status" value="1"/>
</dbReference>
<keyword evidence="2" id="KW-0963">Cytoplasm</keyword>
<comment type="subcellular location">
    <subcellularLocation>
        <location evidence="1">Cytoplasm</location>
        <location evidence="1">Cytoskeleton</location>
    </subcellularLocation>
</comment>
<evidence type="ECO:0000313" key="5">
    <source>
        <dbReference type="EMBL" id="KAL2503037.1"/>
    </source>
</evidence>
<evidence type="ECO:0000256" key="2">
    <source>
        <dbReference type="ARBA" id="ARBA00022490"/>
    </source>
</evidence>
<dbReference type="GO" id="GO:0005856">
    <property type="term" value="C:cytoskeleton"/>
    <property type="evidence" value="ECO:0007669"/>
    <property type="project" value="UniProtKB-SubCell"/>
</dbReference>
<name>A0ABD1SQQ0_9LAMI</name>
<evidence type="ECO:0000256" key="3">
    <source>
        <dbReference type="ARBA" id="ARBA00023175"/>
    </source>
</evidence>
<dbReference type="EMBL" id="JBFOLJ010000010">
    <property type="protein sequence ID" value="KAL2503037.1"/>
    <property type="molecule type" value="Genomic_DNA"/>
</dbReference>
<keyword evidence="3" id="KW-0505">Motor protein</keyword>
<dbReference type="Proteomes" id="UP001604277">
    <property type="component" value="Unassembled WGS sequence"/>
</dbReference>
<sequence length="136" mass="15548">MCNSNEQHDAEIDSARVTVEEDIAKNSEDILQCFNGLSEQERGYVSEILTTSGFHSETLEILQKDHAQQSATIEQHAIDTFRQKYMDYEATGSTPIKSELDIPSKATIESLRTMPMEVLQEEFRENHSDESLQIYM</sequence>
<dbReference type="InterPro" id="IPR047149">
    <property type="entry name" value="KIF11-like"/>
</dbReference>